<organism evidence="7 8">
    <name type="scientific">Ornithinibacillus caprae</name>
    <dbReference type="NCBI Taxonomy" id="2678566"/>
    <lineage>
        <taxon>Bacteria</taxon>
        <taxon>Bacillati</taxon>
        <taxon>Bacillota</taxon>
        <taxon>Bacilli</taxon>
        <taxon>Bacillales</taxon>
        <taxon>Bacillaceae</taxon>
        <taxon>Ornithinibacillus</taxon>
    </lineage>
</organism>
<keyword evidence="4" id="KW-0804">Transcription</keyword>
<proteinExistence type="inferred from homology"/>
<sequence length="175" mass="20924">MDTPNEEILENIMIEHGSDLVRLAYHYVKDKETAKDMVQNTFIKCYENLDDFRYDSTIKTWLYRITINQCKDYLRSWHYRKVQLKNVLESTIPTLSRTEDAVIKDLHSVEMKQVIFSLPKNYREVIFLYYYKSLSITEIAEVTEQKANTVKTRLKRAREKLKPLIEEADIYGERV</sequence>
<evidence type="ECO:0000313" key="7">
    <source>
        <dbReference type="EMBL" id="MUK90601.1"/>
    </source>
</evidence>
<dbReference type="InterPro" id="IPR013325">
    <property type="entry name" value="RNA_pol_sigma_r2"/>
</dbReference>
<feature type="domain" description="RNA polymerase sigma-70 region 2" evidence="5">
    <location>
        <begin position="15"/>
        <end position="76"/>
    </location>
</feature>
<dbReference type="GO" id="GO:0016987">
    <property type="term" value="F:sigma factor activity"/>
    <property type="evidence" value="ECO:0007669"/>
    <property type="project" value="UniProtKB-KW"/>
</dbReference>
<dbReference type="InterPro" id="IPR039425">
    <property type="entry name" value="RNA_pol_sigma-70-like"/>
</dbReference>
<dbReference type="PANTHER" id="PTHR43133:SF60">
    <property type="entry name" value="RNA POLYMERASE SIGMA FACTOR SIGV"/>
    <property type="match status" value="1"/>
</dbReference>
<evidence type="ECO:0000256" key="2">
    <source>
        <dbReference type="ARBA" id="ARBA00023015"/>
    </source>
</evidence>
<dbReference type="InterPro" id="IPR014284">
    <property type="entry name" value="RNA_pol_sigma-70_dom"/>
</dbReference>
<reference evidence="7 8" key="1">
    <citation type="submission" date="2019-11" db="EMBL/GenBank/DDBJ databases">
        <authorList>
            <person name="Li X."/>
        </authorList>
    </citation>
    <scope>NUCLEOTIDE SEQUENCE [LARGE SCALE GENOMIC DNA]</scope>
    <source>
        <strain evidence="7 8">L9</strain>
    </source>
</reference>
<dbReference type="Proteomes" id="UP000469125">
    <property type="component" value="Unassembled WGS sequence"/>
</dbReference>
<keyword evidence="2" id="KW-0805">Transcription regulation</keyword>
<dbReference type="Gene3D" id="1.10.10.10">
    <property type="entry name" value="Winged helix-like DNA-binding domain superfamily/Winged helix DNA-binding domain"/>
    <property type="match status" value="1"/>
</dbReference>
<protein>
    <submittedName>
        <fullName evidence="7">Sigma-70 family RNA polymerase sigma factor</fullName>
    </submittedName>
</protein>
<dbReference type="InterPro" id="IPR036388">
    <property type="entry name" value="WH-like_DNA-bd_sf"/>
</dbReference>
<evidence type="ECO:0000313" key="8">
    <source>
        <dbReference type="Proteomes" id="UP000469125"/>
    </source>
</evidence>
<evidence type="ECO:0000256" key="3">
    <source>
        <dbReference type="ARBA" id="ARBA00023082"/>
    </source>
</evidence>
<dbReference type="RefSeq" id="WP_155671557.1">
    <property type="nucleotide sequence ID" value="NZ_WOCA01000024.1"/>
</dbReference>
<keyword evidence="3" id="KW-0731">Sigma factor</keyword>
<dbReference type="SUPFAM" id="SSF88659">
    <property type="entry name" value="Sigma3 and sigma4 domains of RNA polymerase sigma factors"/>
    <property type="match status" value="1"/>
</dbReference>
<dbReference type="GO" id="GO:0003677">
    <property type="term" value="F:DNA binding"/>
    <property type="evidence" value="ECO:0007669"/>
    <property type="project" value="InterPro"/>
</dbReference>
<dbReference type="InterPro" id="IPR013324">
    <property type="entry name" value="RNA_pol_sigma_r3/r4-like"/>
</dbReference>
<dbReference type="AlphaFoldDB" id="A0A6N8FN20"/>
<dbReference type="EMBL" id="WOCA01000024">
    <property type="protein sequence ID" value="MUK90601.1"/>
    <property type="molecule type" value="Genomic_DNA"/>
</dbReference>
<evidence type="ECO:0000256" key="1">
    <source>
        <dbReference type="ARBA" id="ARBA00010641"/>
    </source>
</evidence>
<keyword evidence="8" id="KW-1185">Reference proteome</keyword>
<dbReference type="Gene3D" id="1.10.1740.10">
    <property type="match status" value="1"/>
</dbReference>
<dbReference type="Pfam" id="PF04542">
    <property type="entry name" value="Sigma70_r2"/>
    <property type="match status" value="1"/>
</dbReference>
<evidence type="ECO:0000259" key="6">
    <source>
        <dbReference type="Pfam" id="PF08281"/>
    </source>
</evidence>
<dbReference type="NCBIfam" id="NF006930">
    <property type="entry name" value="PRK09415.1"/>
    <property type="match status" value="1"/>
</dbReference>
<dbReference type="GO" id="GO:0006352">
    <property type="term" value="P:DNA-templated transcription initiation"/>
    <property type="evidence" value="ECO:0007669"/>
    <property type="project" value="InterPro"/>
</dbReference>
<evidence type="ECO:0000259" key="5">
    <source>
        <dbReference type="Pfam" id="PF04542"/>
    </source>
</evidence>
<dbReference type="Pfam" id="PF08281">
    <property type="entry name" value="Sigma70_r4_2"/>
    <property type="match status" value="1"/>
</dbReference>
<name>A0A6N8FN20_9BACI</name>
<dbReference type="PANTHER" id="PTHR43133">
    <property type="entry name" value="RNA POLYMERASE ECF-TYPE SIGMA FACTO"/>
    <property type="match status" value="1"/>
</dbReference>
<evidence type="ECO:0000256" key="4">
    <source>
        <dbReference type="ARBA" id="ARBA00023163"/>
    </source>
</evidence>
<dbReference type="SUPFAM" id="SSF88946">
    <property type="entry name" value="Sigma2 domain of RNA polymerase sigma factors"/>
    <property type="match status" value="1"/>
</dbReference>
<dbReference type="InterPro" id="IPR013249">
    <property type="entry name" value="RNA_pol_sigma70_r4_t2"/>
</dbReference>
<comment type="similarity">
    <text evidence="1">Belongs to the sigma-70 factor family. ECF subfamily.</text>
</comment>
<accession>A0A6N8FN20</accession>
<feature type="domain" description="RNA polymerase sigma factor 70 region 4 type 2" evidence="6">
    <location>
        <begin position="114"/>
        <end position="161"/>
    </location>
</feature>
<dbReference type="NCBIfam" id="TIGR02937">
    <property type="entry name" value="sigma70-ECF"/>
    <property type="match status" value="1"/>
</dbReference>
<gene>
    <name evidence="7" type="ORF">GMD78_19780</name>
</gene>
<comment type="caution">
    <text evidence="7">The sequence shown here is derived from an EMBL/GenBank/DDBJ whole genome shotgun (WGS) entry which is preliminary data.</text>
</comment>
<dbReference type="CDD" id="cd06171">
    <property type="entry name" value="Sigma70_r4"/>
    <property type="match status" value="1"/>
</dbReference>
<dbReference type="InterPro" id="IPR007627">
    <property type="entry name" value="RNA_pol_sigma70_r2"/>
</dbReference>